<dbReference type="AlphaFoldDB" id="A0A1G5HNW0"/>
<dbReference type="EMBL" id="FMUS01000012">
    <property type="protein sequence ID" value="SCY65552.1"/>
    <property type="molecule type" value="Genomic_DNA"/>
</dbReference>
<evidence type="ECO:0000256" key="1">
    <source>
        <dbReference type="SAM" id="Phobius"/>
    </source>
</evidence>
<accession>A0A1G5HNW0</accession>
<dbReference type="CDD" id="cd00077">
    <property type="entry name" value="HDc"/>
    <property type="match status" value="1"/>
</dbReference>
<dbReference type="SUPFAM" id="SSF55781">
    <property type="entry name" value="GAF domain-like"/>
    <property type="match status" value="1"/>
</dbReference>
<keyword evidence="6" id="KW-1185">Reference proteome</keyword>
<keyword evidence="1" id="KW-0472">Membrane</keyword>
<evidence type="ECO:0000313" key="6">
    <source>
        <dbReference type="Proteomes" id="UP000198636"/>
    </source>
</evidence>
<dbReference type="InterPro" id="IPR037522">
    <property type="entry name" value="HD_GYP_dom"/>
</dbReference>
<dbReference type="SUPFAM" id="SSF109604">
    <property type="entry name" value="HD-domain/PDEase-like"/>
    <property type="match status" value="1"/>
</dbReference>
<reference evidence="5 6" key="1">
    <citation type="submission" date="2016-10" db="EMBL/GenBank/DDBJ databases">
        <authorList>
            <person name="de Groot N.N."/>
        </authorList>
    </citation>
    <scope>NUCLEOTIDE SEQUENCE [LARGE SCALE GENOMIC DNA]</scope>
    <source>
        <strain evidence="5 6">DSM 18978</strain>
    </source>
</reference>
<dbReference type="InterPro" id="IPR006674">
    <property type="entry name" value="HD_domain"/>
</dbReference>
<dbReference type="Gene3D" id="3.30.450.20">
    <property type="entry name" value="PAS domain"/>
    <property type="match status" value="2"/>
</dbReference>
<dbReference type="CDD" id="cd06225">
    <property type="entry name" value="HAMP"/>
    <property type="match status" value="1"/>
</dbReference>
<gene>
    <name evidence="5" type="ORF">SAMN03080606_02071</name>
</gene>
<feature type="transmembrane region" description="Helical" evidence="1">
    <location>
        <begin position="7"/>
        <end position="25"/>
    </location>
</feature>
<dbReference type="SMART" id="SM00471">
    <property type="entry name" value="HDc"/>
    <property type="match status" value="1"/>
</dbReference>
<feature type="transmembrane region" description="Helical" evidence="1">
    <location>
        <begin position="270"/>
        <end position="293"/>
    </location>
</feature>
<dbReference type="SMART" id="SM00304">
    <property type="entry name" value="HAMP"/>
    <property type="match status" value="1"/>
</dbReference>
<dbReference type="Proteomes" id="UP000198636">
    <property type="component" value="Unassembled WGS sequence"/>
</dbReference>
<proteinExistence type="predicted"/>
<dbReference type="InterPro" id="IPR003660">
    <property type="entry name" value="HAMP_dom"/>
</dbReference>
<dbReference type="GO" id="GO:0016020">
    <property type="term" value="C:membrane"/>
    <property type="evidence" value="ECO:0007669"/>
    <property type="project" value="InterPro"/>
</dbReference>
<dbReference type="GO" id="GO:0007165">
    <property type="term" value="P:signal transduction"/>
    <property type="evidence" value="ECO:0007669"/>
    <property type="project" value="InterPro"/>
</dbReference>
<dbReference type="Gene3D" id="6.10.340.10">
    <property type="match status" value="1"/>
</dbReference>
<dbReference type="RefSeq" id="WP_091543064.1">
    <property type="nucleotide sequence ID" value="NZ_FMUS01000012.1"/>
</dbReference>
<feature type="domain" description="HD" evidence="3">
    <location>
        <begin position="559"/>
        <end position="681"/>
    </location>
</feature>
<dbReference type="OrthoDB" id="9804747at2"/>
<feature type="domain" description="HAMP" evidence="2">
    <location>
        <begin position="290"/>
        <end position="342"/>
    </location>
</feature>
<organism evidence="5 6">
    <name type="scientific">Alkaliphilus peptidifermentans DSM 18978</name>
    <dbReference type="NCBI Taxonomy" id="1120976"/>
    <lineage>
        <taxon>Bacteria</taxon>
        <taxon>Bacillati</taxon>
        <taxon>Bacillota</taxon>
        <taxon>Clostridia</taxon>
        <taxon>Peptostreptococcales</taxon>
        <taxon>Natronincolaceae</taxon>
        <taxon>Alkaliphilus</taxon>
    </lineage>
</organism>
<dbReference type="Gene3D" id="3.30.450.40">
    <property type="match status" value="1"/>
</dbReference>
<dbReference type="STRING" id="1120976.SAMN03080606_02071"/>
<protein>
    <submittedName>
        <fullName evidence="5">Cache domain-containing protein</fullName>
    </submittedName>
</protein>
<dbReference type="PROSITE" id="PS50885">
    <property type="entry name" value="HAMP"/>
    <property type="match status" value="1"/>
</dbReference>
<dbReference type="SMART" id="SM00065">
    <property type="entry name" value="GAF"/>
    <property type="match status" value="1"/>
</dbReference>
<keyword evidence="1" id="KW-0812">Transmembrane</keyword>
<evidence type="ECO:0000259" key="3">
    <source>
        <dbReference type="PROSITE" id="PS51831"/>
    </source>
</evidence>
<evidence type="ECO:0000313" key="5">
    <source>
        <dbReference type="EMBL" id="SCY65552.1"/>
    </source>
</evidence>
<dbReference type="PANTHER" id="PTHR43155">
    <property type="entry name" value="CYCLIC DI-GMP PHOSPHODIESTERASE PA4108-RELATED"/>
    <property type="match status" value="1"/>
</dbReference>
<dbReference type="InterPro" id="IPR029016">
    <property type="entry name" value="GAF-like_dom_sf"/>
</dbReference>
<dbReference type="PROSITE" id="PS51831">
    <property type="entry name" value="HD"/>
    <property type="match status" value="1"/>
</dbReference>
<feature type="domain" description="HD-GYP" evidence="4">
    <location>
        <begin position="537"/>
        <end position="729"/>
    </location>
</feature>
<evidence type="ECO:0000259" key="2">
    <source>
        <dbReference type="PROSITE" id="PS50885"/>
    </source>
</evidence>
<keyword evidence="1" id="KW-1133">Transmembrane helix</keyword>
<sequence length="729" mass="83697">MKLKYKLPIYNLIILIIGFVLLWVMSFSRIQAYVIEIEHKKAIASIHIQSKEIETLLLSGKHQLIEMSKQDYIQSMDWQRVKPKVEKRLIDSVFQKIGLVYPDKTYFITGTDELGDLSDRKYIDEALATGNVVVSPPLFSRSDNMYQVVIAVPIVEAEESIGILIGAILVEEIQQLVYNLKIDGNGDAFLCSTAGEVYIRSEKIEAEELCQLLTKRELINKDGGYLHYSDSEGNNKIAFFASLEEVGWGIVISIDSIHLYKPIIELFTKAAIAFAVVLLMLVISMAMGIGRFLKQVQKLIQDMKKVEDGNYILQVEVENNDEVGEIGVQFNKTVEAICIRDEELQSLNEELAASTEEIINTNQKLMWAHEEIVNNLQKQKLINQLGENLYTVTDFQNLMEMILVHTQEMVQADRSALFLHYKEERAFKVKSYLNYTDDEVAMMNFKSNEGTFKWMIENKTELFIPDVYDDERYIARFPEDEKYKMLLQLPICNEENDIIGVISYRAVNINLGYIPFLKQLSKMISIALHNSQLLNQIEETYFEVIVSLVKGMELKDSYIKGHSERVMNYSLMIGKKIGLSHEKMNILRYGSILHDIGKMGIPDEILLKKENLTNEEFKLIQEHPQIGEKLLMGLKFLRESLSIIRNHHERFDGTGYPDGLIGKDIPQLTRIVTIADAFDAMTTIRSYRGAMKTSDALEELRRNSGTQFDSDLVDLFIKAMENKKNRTFK</sequence>
<name>A0A1G5HNW0_9FIRM</name>
<evidence type="ECO:0000259" key="4">
    <source>
        <dbReference type="PROSITE" id="PS51832"/>
    </source>
</evidence>
<dbReference type="Gene3D" id="1.10.3210.10">
    <property type="entry name" value="Hypothetical protein af1432"/>
    <property type="match status" value="1"/>
</dbReference>
<dbReference type="PANTHER" id="PTHR43155:SF2">
    <property type="entry name" value="CYCLIC DI-GMP PHOSPHODIESTERASE PA4108"/>
    <property type="match status" value="1"/>
</dbReference>
<dbReference type="Pfam" id="PF13487">
    <property type="entry name" value="HD_5"/>
    <property type="match status" value="1"/>
</dbReference>
<dbReference type="PROSITE" id="PS51832">
    <property type="entry name" value="HD_GYP"/>
    <property type="match status" value="1"/>
</dbReference>
<dbReference type="InterPro" id="IPR003607">
    <property type="entry name" value="HD/PDEase_dom"/>
</dbReference>
<dbReference type="InterPro" id="IPR003018">
    <property type="entry name" value="GAF"/>
</dbReference>
<dbReference type="CDD" id="cd18774">
    <property type="entry name" value="PDC2_HK_sensor"/>
    <property type="match status" value="1"/>
</dbReference>